<proteinExistence type="predicted"/>
<dbReference type="EMBL" id="JBCEZU010000002">
    <property type="protein sequence ID" value="KAK9541208.1"/>
    <property type="molecule type" value="Genomic_DNA"/>
</dbReference>
<keyword evidence="4" id="KW-1185">Reference proteome</keyword>
<feature type="signal peptide" evidence="2">
    <location>
        <begin position="1"/>
        <end position="20"/>
    </location>
</feature>
<feature type="transmembrane region" description="Helical" evidence="1">
    <location>
        <begin position="120"/>
        <end position="145"/>
    </location>
</feature>
<protein>
    <submittedName>
        <fullName evidence="3">Uncharacterized protein</fullName>
    </submittedName>
</protein>
<name>A0AAW1G3E5_ZOAVI</name>
<evidence type="ECO:0000313" key="3">
    <source>
        <dbReference type="EMBL" id="KAK9541208.1"/>
    </source>
</evidence>
<keyword evidence="1" id="KW-0472">Membrane</keyword>
<evidence type="ECO:0000256" key="1">
    <source>
        <dbReference type="SAM" id="Phobius"/>
    </source>
</evidence>
<accession>A0AAW1G3E5</accession>
<evidence type="ECO:0000313" key="4">
    <source>
        <dbReference type="Proteomes" id="UP001488805"/>
    </source>
</evidence>
<reference evidence="3 4" key="1">
    <citation type="journal article" date="2024" name="Genome Biol. Evol.">
        <title>Chromosome-level genome assembly of the viviparous eelpout Zoarces viviparus.</title>
        <authorList>
            <person name="Fuhrmann N."/>
            <person name="Brasseur M.V."/>
            <person name="Bakowski C.E."/>
            <person name="Podsiadlowski L."/>
            <person name="Prost S."/>
            <person name="Krehenwinkel H."/>
            <person name="Mayer C."/>
        </authorList>
    </citation>
    <scope>NUCLEOTIDE SEQUENCE [LARGE SCALE GENOMIC DNA]</scope>
    <source>
        <strain evidence="3">NO-MEL_2022_Ind0_liver</strain>
    </source>
</reference>
<keyword evidence="1" id="KW-1133">Transmembrane helix</keyword>
<evidence type="ECO:0000256" key="2">
    <source>
        <dbReference type="SAM" id="SignalP"/>
    </source>
</evidence>
<keyword evidence="1" id="KW-0812">Transmembrane</keyword>
<feature type="chain" id="PRO_5043564810" evidence="2">
    <location>
        <begin position="21"/>
        <end position="186"/>
    </location>
</feature>
<comment type="caution">
    <text evidence="3">The sequence shown here is derived from an EMBL/GenBank/DDBJ whole genome shotgun (WGS) entry which is preliminary data.</text>
</comment>
<dbReference type="AlphaFoldDB" id="A0AAW1G3E5"/>
<gene>
    <name evidence="3" type="ORF">VZT92_001271</name>
</gene>
<organism evidence="3 4">
    <name type="scientific">Zoarces viviparus</name>
    <name type="common">Viviparous eelpout</name>
    <name type="synonym">Blennius viviparus</name>
    <dbReference type="NCBI Taxonomy" id="48416"/>
    <lineage>
        <taxon>Eukaryota</taxon>
        <taxon>Metazoa</taxon>
        <taxon>Chordata</taxon>
        <taxon>Craniata</taxon>
        <taxon>Vertebrata</taxon>
        <taxon>Euteleostomi</taxon>
        <taxon>Actinopterygii</taxon>
        <taxon>Neopterygii</taxon>
        <taxon>Teleostei</taxon>
        <taxon>Neoteleostei</taxon>
        <taxon>Acanthomorphata</taxon>
        <taxon>Eupercaria</taxon>
        <taxon>Perciformes</taxon>
        <taxon>Cottioidei</taxon>
        <taxon>Zoarcales</taxon>
        <taxon>Zoarcidae</taxon>
        <taxon>Zoarcinae</taxon>
        <taxon>Zoarces</taxon>
    </lineage>
</organism>
<dbReference type="Proteomes" id="UP001488805">
    <property type="component" value="Unassembled WGS sequence"/>
</dbReference>
<sequence>MLLRVFLCVCSFVFLKLCGATDIPCTVTQDGERTVYSLPEFIETDCVYAWLNKTGHVLANDEEPTVGRTVVSHTNRTLVTNECSKQIIHRRTCFPEWVQHTATCTSNCSRTSAAPNGSEFASWIVPFAISVVLVLVLVLLVLVLVHKFRGHIPSRCRNLCCRYAPVKTQDTVTQDTVTQDTVTVTV</sequence>
<keyword evidence="2" id="KW-0732">Signal</keyword>